<gene>
    <name evidence="1" type="ORF">V6N12_009321</name>
</gene>
<keyword evidence="2" id="KW-1185">Reference proteome</keyword>
<dbReference type="Proteomes" id="UP001472677">
    <property type="component" value="Unassembled WGS sequence"/>
</dbReference>
<sequence>MCPHCSELGGPERSTSRGCTLRKLGPKPLLLLLTMKAFLPSNMLWQTSHHHHPLPNSFTVWRQGILHSWPTPEISTRP</sequence>
<reference evidence="1 2" key="1">
    <citation type="journal article" date="2024" name="G3 (Bethesda)">
        <title>Genome assembly of Hibiscus sabdariffa L. provides insights into metabolisms of medicinal natural products.</title>
        <authorList>
            <person name="Kim T."/>
        </authorList>
    </citation>
    <scope>NUCLEOTIDE SEQUENCE [LARGE SCALE GENOMIC DNA]</scope>
    <source>
        <strain evidence="1">TK-2024</strain>
        <tissue evidence="1">Old leaves</tissue>
    </source>
</reference>
<proteinExistence type="predicted"/>
<protein>
    <submittedName>
        <fullName evidence="1">Uncharacterized protein</fullName>
    </submittedName>
</protein>
<comment type="caution">
    <text evidence="1">The sequence shown here is derived from an EMBL/GenBank/DDBJ whole genome shotgun (WGS) entry which is preliminary data.</text>
</comment>
<dbReference type="EMBL" id="JBBPBM010000018">
    <property type="protein sequence ID" value="KAK8555167.1"/>
    <property type="molecule type" value="Genomic_DNA"/>
</dbReference>
<evidence type="ECO:0000313" key="1">
    <source>
        <dbReference type="EMBL" id="KAK8555167.1"/>
    </source>
</evidence>
<evidence type="ECO:0000313" key="2">
    <source>
        <dbReference type="Proteomes" id="UP001472677"/>
    </source>
</evidence>
<accession>A0ABR2EAM9</accession>
<organism evidence="1 2">
    <name type="scientific">Hibiscus sabdariffa</name>
    <name type="common">roselle</name>
    <dbReference type="NCBI Taxonomy" id="183260"/>
    <lineage>
        <taxon>Eukaryota</taxon>
        <taxon>Viridiplantae</taxon>
        <taxon>Streptophyta</taxon>
        <taxon>Embryophyta</taxon>
        <taxon>Tracheophyta</taxon>
        <taxon>Spermatophyta</taxon>
        <taxon>Magnoliopsida</taxon>
        <taxon>eudicotyledons</taxon>
        <taxon>Gunneridae</taxon>
        <taxon>Pentapetalae</taxon>
        <taxon>rosids</taxon>
        <taxon>malvids</taxon>
        <taxon>Malvales</taxon>
        <taxon>Malvaceae</taxon>
        <taxon>Malvoideae</taxon>
        <taxon>Hibiscus</taxon>
    </lineage>
</organism>
<name>A0ABR2EAM9_9ROSI</name>